<dbReference type="Proteomes" id="UP000730739">
    <property type="component" value="Unassembled WGS sequence"/>
</dbReference>
<keyword evidence="1" id="KW-1133">Transmembrane helix</keyword>
<dbReference type="PIRSF" id="PIRSF038991">
    <property type="entry name" value="Protein_AbrB"/>
    <property type="match status" value="1"/>
</dbReference>
<dbReference type="PANTHER" id="PTHR38457">
    <property type="entry name" value="REGULATOR ABRB-RELATED"/>
    <property type="match status" value="1"/>
</dbReference>
<feature type="transmembrane region" description="Helical" evidence="1">
    <location>
        <begin position="150"/>
        <end position="172"/>
    </location>
</feature>
<keyword evidence="1" id="KW-0472">Membrane</keyword>
<dbReference type="RefSeq" id="WP_209601736.1">
    <property type="nucleotide sequence ID" value="NZ_JAGILA010000002.1"/>
</dbReference>
<feature type="transmembrane region" description="Helical" evidence="1">
    <location>
        <begin position="39"/>
        <end position="62"/>
    </location>
</feature>
<keyword evidence="1" id="KW-0812">Transmembrane</keyword>
<dbReference type="InterPro" id="IPR007820">
    <property type="entry name" value="AbrB_fam"/>
</dbReference>
<evidence type="ECO:0000313" key="2">
    <source>
        <dbReference type="EMBL" id="MBP2235542.1"/>
    </source>
</evidence>
<gene>
    <name evidence="2" type="ORF">J2Z31_002034</name>
</gene>
<feature type="transmembrane region" description="Helical" evidence="1">
    <location>
        <begin position="83"/>
        <end position="113"/>
    </location>
</feature>
<dbReference type="Pfam" id="PF05145">
    <property type="entry name" value="AbrB"/>
    <property type="match status" value="1"/>
</dbReference>
<feature type="transmembrane region" description="Helical" evidence="1">
    <location>
        <begin position="268"/>
        <end position="289"/>
    </location>
</feature>
<comment type="caution">
    <text evidence="2">The sequence shown here is derived from an EMBL/GenBank/DDBJ whole genome shotgun (WGS) entry which is preliminary data.</text>
</comment>
<evidence type="ECO:0000256" key="1">
    <source>
        <dbReference type="SAM" id="Phobius"/>
    </source>
</evidence>
<feature type="transmembrane region" description="Helical" evidence="1">
    <location>
        <begin position="213"/>
        <end position="232"/>
    </location>
</feature>
<dbReference type="NCBIfam" id="TIGR03082">
    <property type="entry name" value="Gneg_AbrB_dup"/>
    <property type="match status" value="1"/>
</dbReference>
<feature type="transmembrane region" description="Helical" evidence="1">
    <location>
        <begin position="323"/>
        <end position="345"/>
    </location>
</feature>
<dbReference type="EMBL" id="JAGILA010000002">
    <property type="protein sequence ID" value="MBP2235542.1"/>
    <property type="molecule type" value="Genomic_DNA"/>
</dbReference>
<proteinExistence type="predicted"/>
<dbReference type="PANTHER" id="PTHR38457:SF1">
    <property type="entry name" value="REGULATOR ABRB-RELATED"/>
    <property type="match status" value="1"/>
</dbReference>
<keyword evidence="3" id="KW-1185">Reference proteome</keyword>
<feature type="transmembrane region" description="Helical" evidence="1">
    <location>
        <begin position="238"/>
        <end position="256"/>
    </location>
</feature>
<reference evidence="2 3" key="1">
    <citation type="submission" date="2021-03" db="EMBL/GenBank/DDBJ databases">
        <title>Genomic Encyclopedia of Type Strains, Phase IV (KMG-IV): sequencing the most valuable type-strain genomes for metagenomic binning, comparative biology and taxonomic classification.</title>
        <authorList>
            <person name="Goeker M."/>
        </authorList>
    </citation>
    <scope>NUCLEOTIDE SEQUENCE [LARGE SCALE GENOMIC DNA]</scope>
    <source>
        <strain evidence="2 3">DSM 13372</strain>
    </source>
</reference>
<name>A0ABS4QY22_9HYPH</name>
<evidence type="ECO:0000313" key="3">
    <source>
        <dbReference type="Proteomes" id="UP000730739"/>
    </source>
</evidence>
<dbReference type="InterPro" id="IPR017516">
    <property type="entry name" value="AbrB_dup"/>
</dbReference>
<protein>
    <submittedName>
        <fullName evidence="2">Membrane AbrB-like protein</fullName>
    </submittedName>
</protein>
<feature type="transmembrane region" description="Helical" evidence="1">
    <location>
        <begin position="12"/>
        <end position="33"/>
    </location>
</feature>
<organism evidence="2 3">
    <name type="scientific">Sinorhizobium kostiense</name>
    <dbReference type="NCBI Taxonomy" id="76747"/>
    <lineage>
        <taxon>Bacteria</taxon>
        <taxon>Pseudomonadati</taxon>
        <taxon>Pseudomonadota</taxon>
        <taxon>Alphaproteobacteria</taxon>
        <taxon>Hyphomicrobiales</taxon>
        <taxon>Rhizobiaceae</taxon>
        <taxon>Sinorhizobium/Ensifer group</taxon>
        <taxon>Sinorhizobium</taxon>
    </lineage>
</organism>
<sequence length="368" mass="38790">MPPSGETADRQLLARLVAVYLFGAGAGAFAAWIGSPLPWMIGPLLATASLYLTGVVDITIPVKTRPIGQIVIASQVGVYFSPAAFAMLLAFAPLLIGMALATACCALVVALLLTRVANLNLTAAFLSSLPTSPVEAAVMAERYKCNPGPVILSQTVRIASVVVLVPVAIYIIDGWPTRDMVRTTPELEAIGVVLLAGIGMAGALLARACRVPNPFFLGPLAASSAISALGVAPSFYPSVVLSGAQIILGVWLGSTFRRSLFAAAGRLVTASIGTTLLMLALTAMIAVIVSRMAGLSWELMVLGTAPGGVTEMALTAKFLGQDVALITAFHLTRIFILMPNIPWIIRMIHRFERRRNCRDGRNGSDRRP</sequence>
<accession>A0ABS4QY22</accession>
<feature type="transmembrane region" description="Helical" evidence="1">
    <location>
        <begin position="187"/>
        <end position="206"/>
    </location>
</feature>